<name>A0A4R9JAN4_9LEPT</name>
<sequence>MSINDEEIIESLNSFTENEMIDKILIPLYQKRFANKFYEIENTGKNKQEDQGIDITYYELSTDIKNRVYTGIQVKQDDITTGSGQNGIANIINQATQAFSKPVHTVKDKNIYYIKTFKILTTKGILPKARAKIVDQMKDKNIEFIVGSDLIQWVRESFLEEFIKLFPNLGSNEIESDEDLSPFDLIVDYLKQNFEEQIDTVKNSLRPLDGESKNIIFAVVAYRLNNPYEIAKHVGSSKSYIQDCIEGLRSDNLLDYDEDGEIILKTNDFSDIDELIEQAEERIKQLGYEKELNGIEIIERLVIKTRFH</sequence>
<evidence type="ECO:0008006" key="3">
    <source>
        <dbReference type="Google" id="ProtNLM"/>
    </source>
</evidence>
<dbReference type="RefSeq" id="WP_135613990.1">
    <property type="nucleotide sequence ID" value="NZ_RQFY01000002.1"/>
</dbReference>
<evidence type="ECO:0000313" key="2">
    <source>
        <dbReference type="Proteomes" id="UP000297871"/>
    </source>
</evidence>
<organism evidence="1 2">
    <name type="scientific">Leptospira koniambonensis</name>
    <dbReference type="NCBI Taxonomy" id="2484950"/>
    <lineage>
        <taxon>Bacteria</taxon>
        <taxon>Pseudomonadati</taxon>
        <taxon>Spirochaetota</taxon>
        <taxon>Spirochaetia</taxon>
        <taxon>Leptospirales</taxon>
        <taxon>Leptospiraceae</taxon>
        <taxon>Leptospira</taxon>
    </lineage>
</organism>
<reference evidence="1" key="1">
    <citation type="journal article" date="2019" name="PLoS Negl. Trop. Dis.">
        <title>Revisiting the worldwide diversity of Leptospira species in the environment.</title>
        <authorList>
            <person name="Vincent A.T."/>
            <person name="Schiettekatte O."/>
            <person name="Bourhy P."/>
            <person name="Veyrier F.J."/>
            <person name="Picardeau M."/>
        </authorList>
    </citation>
    <scope>NUCLEOTIDE SEQUENCE [LARGE SCALE GENOMIC DNA]</scope>
    <source>
        <strain evidence="1">201800265</strain>
    </source>
</reference>
<dbReference type="EMBL" id="RQFY01000002">
    <property type="protein sequence ID" value="TGL35930.1"/>
    <property type="molecule type" value="Genomic_DNA"/>
</dbReference>
<protein>
    <recommendedName>
        <fullName evidence="3">Restriction endonuclease</fullName>
    </recommendedName>
</protein>
<accession>A0A4R9JAN4</accession>
<proteinExistence type="predicted"/>
<gene>
    <name evidence="1" type="ORF">EHQ52_03960</name>
</gene>
<evidence type="ECO:0000313" key="1">
    <source>
        <dbReference type="EMBL" id="TGL35930.1"/>
    </source>
</evidence>
<dbReference type="AlphaFoldDB" id="A0A4R9JAN4"/>
<comment type="caution">
    <text evidence="1">The sequence shown here is derived from an EMBL/GenBank/DDBJ whole genome shotgun (WGS) entry which is preliminary data.</text>
</comment>
<keyword evidence="2" id="KW-1185">Reference proteome</keyword>
<dbReference type="Proteomes" id="UP000297871">
    <property type="component" value="Unassembled WGS sequence"/>
</dbReference>